<reference evidence="10" key="1">
    <citation type="journal article" date="2020" name="Microb. Genom.">
        <title>Genetic diversity of clinical and environmental Mucorales isolates obtained from an investigation of mucormycosis cases among solid organ transplant recipients.</title>
        <authorList>
            <person name="Nguyen M.H."/>
            <person name="Kaul D."/>
            <person name="Muto C."/>
            <person name="Cheng S.J."/>
            <person name="Richter R.A."/>
            <person name="Bruno V.M."/>
            <person name="Liu G."/>
            <person name="Beyhan S."/>
            <person name="Sundermann A.J."/>
            <person name="Mounaud S."/>
            <person name="Pasculle A.W."/>
            <person name="Nierman W.C."/>
            <person name="Driscoll E."/>
            <person name="Cumbie R."/>
            <person name="Clancy C.J."/>
            <person name="Dupont C.L."/>
        </authorList>
    </citation>
    <scope>NUCLEOTIDE SEQUENCE</scope>
    <source>
        <strain evidence="10">GL11</strain>
    </source>
</reference>
<keyword evidence="11" id="KW-1185">Reference proteome</keyword>
<keyword evidence="4" id="KW-0809">Transit peptide</keyword>
<dbReference type="FunFam" id="3.90.640.10:FF:000003">
    <property type="entry name" value="Molecular chaperone DnaK"/>
    <property type="match status" value="1"/>
</dbReference>
<evidence type="ECO:0000256" key="3">
    <source>
        <dbReference type="ARBA" id="ARBA00022840"/>
    </source>
</evidence>
<evidence type="ECO:0000256" key="4">
    <source>
        <dbReference type="ARBA" id="ARBA00022946"/>
    </source>
</evidence>
<evidence type="ECO:0000256" key="1">
    <source>
        <dbReference type="ARBA" id="ARBA00004305"/>
    </source>
</evidence>
<dbReference type="GO" id="GO:0005759">
    <property type="term" value="C:mitochondrial matrix"/>
    <property type="evidence" value="ECO:0007669"/>
    <property type="project" value="UniProtKB-SubCell"/>
</dbReference>
<proteinExistence type="inferred from homology"/>
<dbReference type="Proteomes" id="UP000716291">
    <property type="component" value="Unassembled WGS sequence"/>
</dbReference>
<comment type="similarity">
    <text evidence="8">Belongs to the heat shock protein 70 family.</text>
</comment>
<keyword evidence="3 8" id="KW-0067">ATP-binding</keyword>
<dbReference type="FunFam" id="3.30.420.40:FF:000004">
    <property type="entry name" value="Molecular chaperone DnaK"/>
    <property type="match status" value="1"/>
</dbReference>
<dbReference type="SUPFAM" id="SSF100934">
    <property type="entry name" value="Heat shock protein 70kD (HSP70), C-terminal subdomain"/>
    <property type="match status" value="1"/>
</dbReference>
<dbReference type="InterPro" id="IPR029047">
    <property type="entry name" value="HSP70_peptide-bd_sf"/>
</dbReference>
<keyword evidence="5" id="KW-0496">Mitochondrion</keyword>
<evidence type="ECO:0000313" key="11">
    <source>
        <dbReference type="Proteomes" id="UP000716291"/>
    </source>
</evidence>
<evidence type="ECO:0000256" key="2">
    <source>
        <dbReference type="ARBA" id="ARBA00022741"/>
    </source>
</evidence>
<dbReference type="CDD" id="cd11733">
    <property type="entry name" value="ASKHA_NBD_HSP70_HSPA9"/>
    <property type="match status" value="1"/>
</dbReference>
<dbReference type="InterPro" id="IPR012725">
    <property type="entry name" value="Chaperone_DnaK"/>
</dbReference>
<comment type="function">
    <text evidence="6">Required for the assembly of iron-sulfur (Fe/S) clusters in mitochondria. Assisted by the DnaJ-like co-chaperone jac1 and the nucleotide exchange factor mge1, it mediates ATP-dependent Fe-S cluster transfer from the scaffold proteins isu1/isu2 to grx5.</text>
</comment>
<dbReference type="FunFam" id="2.60.34.10:FF:000014">
    <property type="entry name" value="Chaperone protein DnaK HSP70"/>
    <property type="match status" value="1"/>
</dbReference>
<dbReference type="GO" id="GO:0140662">
    <property type="term" value="F:ATP-dependent protein folding chaperone"/>
    <property type="evidence" value="ECO:0007669"/>
    <property type="project" value="InterPro"/>
</dbReference>
<keyword evidence="2 8" id="KW-0547">Nucleotide-binding</keyword>
<dbReference type="GO" id="GO:0051082">
    <property type="term" value="F:unfolded protein binding"/>
    <property type="evidence" value="ECO:0007669"/>
    <property type="project" value="InterPro"/>
</dbReference>
<evidence type="ECO:0000313" key="10">
    <source>
        <dbReference type="EMBL" id="KAG1304098.1"/>
    </source>
</evidence>
<dbReference type="Pfam" id="PF00012">
    <property type="entry name" value="HSP70"/>
    <property type="match status" value="1"/>
</dbReference>
<evidence type="ECO:0000256" key="9">
    <source>
        <dbReference type="SAM" id="Coils"/>
    </source>
</evidence>
<dbReference type="NCBIfam" id="TIGR02350">
    <property type="entry name" value="prok_dnaK"/>
    <property type="match status" value="1"/>
</dbReference>
<dbReference type="PANTHER" id="PTHR19375">
    <property type="entry name" value="HEAT SHOCK PROTEIN 70KDA"/>
    <property type="match status" value="1"/>
</dbReference>
<feature type="coiled-coil region" evidence="9">
    <location>
        <begin position="527"/>
        <end position="574"/>
    </location>
</feature>
<dbReference type="NCBIfam" id="NF001413">
    <property type="entry name" value="PRK00290.1"/>
    <property type="match status" value="1"/>
</dbReference>
<comment type="caution">
    <text evidence="10">The sequence shown here is derived from an EMBL/GenBank/DDBJ whole genome shotgun (WGS) entry which is preliminary data.</text>
</comment>
<dbReference type="HAMAP" id="MF_00332">
    <property type="entry name" value="DnaK"/>
    <property type="match status" value="1"/>
</dbReference>
<dbReference type="InterPro" id="IPR029048">
    <property type="entry name" value="HSP70_C_sf"/>
</dbReference>
<keyword evidence="9" id="KW-0175">Coiled coil</keyword>
<evidence type="ECO:0000256" key="8">
    <source>
        <dbReference type="RuleBase" id="RU003322"/>
    </source>
</evidence>
<dbReference type="InterPro" id="IPR018181">
    <property type="entry name" value="Heat_shock_70_CS"/>
</dbReference>
<dbReference type="PRINTS" id="PR00301">
    <property type="entry name" value="HEATSHOCK70"/>
</dbReference>
<evidence type="ECO:0000256" key="6">
    <source>
        <dbReference type="ARBA" id="ARBA00059314"/>
    </source>
</evidence>
<evidence type="ECO:0000256" key="7">
    <source>
        <dbReference type="ARBA" id="ARBA00070638"/>
    </source>
</evidence>
<gene>
    <name evidence="10" type="ORF">G6F64_009500</name>
</gene>
<dbReference type="Gene3D" id="2.60.34.10">
    <property type="entry name" value="Substrate Binding Domain Of DNAk, Chain A, domain 1"/>
    <property type="match status" value="1"/>
</dbReference>
<dbReference type="InterPro" id="IPR013126">
    <property type="entry name" value="Hsp_70_fam"/>
</dbReference>
<dbReference type="Gene3D" id="3.90.640.10">
    <property type="entry name" value="Actin, Chain A, domain 4"/>
    <property type="match status" value="1"/>
</dbReference>
<dbReference type="PROSITE" id="PS00297">
    <property type="entry name" value="HSP70_1"/>
    <property type="match status" value="1"/>
</dbReference>
<sequence length="735" mass="79730">MGVLSCARPYGTNITGPVIGIDLGTTNSCVAVMEGKSPRVIENAEGARTTPSVVAFTKDGELLVGQTAKRQAVVNPENTIYATKRLIGRPFKDAAVQADIPSVSYKIVSHTNGDAWVQVSDGKKYSPSQIGAFVLGKMKETAEGFLGKKVKHAVITVPAYFNDSQRQATKDAGTIAGLDVMRVINEPTAAALAYGLDKAGDETIAVYDLGGGTFDISILEIQSGVFEVKSTNGDTALGGEDFDSHLVRFVVDDFKKETGGLDLSKDRMAIQRIREACEKAKIELSSTVQTEINLPYITADATGPKHINLKLTRAKYEGLVNDLVQRTVGPCEKAMKDAGISQRQIGDVILVGGMSRMPKVVEVVRTIFGKEPSKSVNPDEAVALGAAIQGGVLAGSVSDILLLDVTPLSLGIETLGGVFTRLINRNTTIPTKKSQVFSTAADGQTQVQIRVFQGERELCRDNKLLGDFNLTGIPPAPKGVPQIEVEFDIDADGIVNVGAKDKATGRDQSITIAASSGLSSDEIDRMVQEAEKNAEADRARRDTIEMANRAESTMSETEKAMDDFKDQIDSAEADRLKSQIASLREQTVKAQAGDADIKPEDLKAKIDELQTSSLKLFEMVYKNRANQSDQCNTDEQIRKNAVQATVDLTDSINNYVNEGVNDIFGKQKELEQQSRKLATQATRYVAQTQQWLALVDNFNNSLKELGDVKHWAQMMEHDMRTIMSTLEFVHQGDSK</sequence>
<dbReference type="PROSITE" id="PS00329">
    <property type="entry name" value="HSP70_2"/>
    <property type="match status" value="1"/>
</dbReference>
<organism evidence="10 11">
    <name type="scientific">Rhizopus oryzae</name>
    <name type="common">Mucormycosis agent</name>
    <name type="synonym">Rhizopus arrhizus var. delemar</name>
    <dbReference type="NCBI Taxonomy" id="64495"/>
    <lineage>
        <taxon>Eukaryota</taxon>
        <taxon>Fungi</taxon>
        <taxon>Fungi incertae sedis</taxon>
        <taxon>Mucoromycota</taxon>
        <taxon>Mucoromycotina</taxon>
        <taxon>Mucoromycetes</taxon>
        <taxon>Mucorales</taxon>
        <taxon>Mucorineae</taxon>
        <taxon>Rhizopodaceae</taxon>
        <taxon>Rhizopus</taxon>
    </lineage>
</organism>
<dbReference type="Gene3D" id="3.30.420.40">
    <property type="match status" value="2"/>
</dbReference>
<name>A0A9P7BP08_RHIOR</name>
<dbReference type="GO" id="GO:0005524">
    <property type="term" value="F:ATP binding"/>
    <property type="evidence" value="ECO:0007669"/>
    <property type="project" value="UniProtKB-KW"/>
</dbReference>
<evidence type="ECO:0000256" key="5">
    <source>
        <dbReference type="ARBA" id="ARBA00023128"/>
    </source>
</evidence>
<dbReference type="SUPFAM" id="SSF100920">
    <property type="entry name" value="Heat shock protein 70kD (HSP70), peptide-binding domain"/>
    <property type="match status" value="1"/>
</dbReference>
<protein>
    <recommendedName>
        <fullName evidence="7">Iron-sulfur cluster biogenesis chaperone, mitochondrial</fullName>
    </recommendedName>
</protein>
<dbReference type="PROSITE" id="PS01036">
    <property type="entry name" value="HSP70_3"/>
    <property type="match status" value="1"/>
</dbReference>
<dbReference type="SUPFAM" id="SSF53067">
    <property type="entry name" value="Actin-like ATPase domain"/>
    <property type="match status" value="2"/>
</dbReference>
<dbReference type="FunFam" id="3.30.30.30:FF:000003">
    <property type="entry name" value="Heat shock protein 9"/>
    <property type="match status" value="1"/>
</dbReference>
<dbReference type="FunFam" id="3.30.420.40:FF:000020">
    <property type="entry name" value="Chaperone protein HscA homolog"/>
    <property type="match status" value="1"/>
</dbReference>
<dbReference type="Gene3D" id="1.20.1270.10">
    <property type="match status" value="1"/>
</dbReference>
<accession>A0A9P7BP08</accession>
<dbReference type="FunFam" id="1.20.1270.10:FF:000007">
    <property type="entry name" value="Heat shock protein, mitochondrial"/>
    <property type="match status" value="1"/>
</dbReference>
<dbReference type="EMBL" id="JAANQT010001743">
    <property type="protein sequence ID" value="KAG1304098.1"/>
    <property type="molecule type" value="Genomic_DNA"/>
</dbReference>
<comment type="subcellular location">
    <subcellularLocation>
        <location evidence="1">Mitochondrion matrix</location>
    </subcellularLocation>
</comment>
<dbReference type="InterPro" id="IPR043129">
    <property type="entry name" value="ATPase_NBD"/>
</dbReference>
<dbReference type="AlphaFoldDB" id="A0A9P7BP08"/>